<dbReference type="Pfam" id="PF00743">
    <property type="entry name" value="FMO-like"/>
    <property type="match status" value="1"/>
</dbReference>
<keyword evidence="7" id="KW-0503">Monooxygenase</keyword>
<dbReference type="Gene3D" id="3.50.50.60">
    <property type="entry name" value="FAD/NAD(P)-binding domain"/>
    <property type="match status" value="1"/>
</dbReference>
<dbReference type="GO" id="GO:0004499">
    <property type="term" value="F:N,N-dimethylaniline monooxygenase activity"/>
    <property type="evidence" value="ECO:0007669"/>
    <property type="project" value="InterPro"/>
</dbReference>
<dbReference type="GO" id="GO:0050660">
    <property type="term" value="F:flavin adenine dinucleotide binding"/>
    <property type="evidence" value="ECO:0007669"/>
    <property type="project" value="InterPro"/>
</dbReference>
<dbReference type="AlphaFoldDB" id="A0A6V8QRK5"/>
<keyword evidence="2" id="KW-0285">Flavoprotein</keyword>
<name>A0A6V8QRK5_TRIAP</name>
<evidence type="ECO:0000256" key="6">
    <source>
        <dbReference type="SAM" id="MobiDB-lite"/>
    </source>
</evidence>
<dbReference type="PANTHER" id="PTHR23023">
    <property type="entry name" value="DIMETHYLANILINE MONOOXYGENASE"/>
    <property type="match status" value="1"/>
</dbReference>
<evidence type="ECO:0000256" key="1">
    <source>
        <dbReference type="ARBA" id="ARBA00009183"/>
    </source>
</evidence>
<reference evidence="7 8" key="1">
    <citation type="submission" date="2020-07" db="EMBL/GenBank/DDBJ databases">
        <title>Trichoderma asperellum IC-1 whole genome shotgun sequence.</title>
        <authorList>
            <person name="Kanamasa S."/>
            <person name="Takahashi H."/>
        </authorList>
    </citation>
    <scope>NUCLEOTIDE SEQUENCE [LARGE SCALE GENOMIC DNA]</scope>
    <source>
        <strain evidence="7 8">IC-1</strain>
    </source>
</reference>
<accession>A0A6V8QRK5</accession>
<proteinExistence type="inferred from homology"/>
<dbReference type="InterPro" id="IPR036188">
    <property type="entry name" value="FAD/NAD-bd_sf"/>
</dbReference>
<organism evidence="7 8">
    <name type="scientific">Trichoderma asperellum</name>
    <name type="common">Filamentous fungus</name>
    <dbReference type="NCBI Taxonomy" id="101201"/>
    <lineage>
        <taxon>Eukaryota</taxon>
        <taxon>Fungi</taxon>
        <taxon>Dikarya</taxon>
        <taxon>Ascomycota</taxon>
        <taxon>Pezizomycotina</taxon>
        <taxon>Sordariomycetes</taxon>
        <taxon>Hypocreomycetidae</taxon>
        <taxon>Hypocreales</taxon>
        <taxon>Hypocreaceae</taxon>
        <taxon>Trichoderma</taxon>
    </lineage>
</organism>
<keyword evidence="4" id="KW-0521">NADP</keyword>
<evidence type="ECO:0000256" key="2">
    <source>
        <dbReference type="ARBA" id="ARBA00022630"/>
    </source>
</evidence>
<evidence type="ECO:0000313" key="8">
    <source>
        <dbReference type="Proteomes" id="UP000517252"/>
    </source>
</evidence>
<sequence length="635" mass="70736">MEAYGPGSGRPGNNVCVIGTGVTGLLAVKNLVEQGLSVRALEQSENLGGNWYHSMDTEQVSALPETMVNISKETVSDSDPETMFSYIAHYPSFPSAKQIGEYLEAYADKFELIKHIELSTTVTSIRRDEEDGVWIVSTRHTKTGEEEEREYDRVVMATGGLNVRNMPEIKGIEKFAGDAIHSRDFKDPAQYAGKNVLVVGLGSTGADTLSFLKQAGANKLYLSSRSRCSLIPRTIGGRPWDHYLTRRADSMMRRSIAWSPQVSNYVAGKAIGLIQSYTFPTLRGHPCFSGAVSGPLYRSPFVCDELPSLLDSGDVKVYGGIMGVAGPRTVVFKDGSEITDVDAIIFCCGYYHDLSLIKGEGNPADVEYTTDSFERLKQAKHHNINSEYQRLYHGILSERYPESLAVLGGLTTVRPTFVLYDLATMALASLWSGSYPLPSPRAMKREIDSHYNFVVRALENGPMSFLGLRIDVRGTYKWLNATAGTGVIERLEGWGWEAWKFWWKNRTLFKYIMNGPNVPAVYRLFDMGRGRKPWDGAQAAIEKVNEEPIKKAAEMPKEQTKEAVNDETKDETKDEARYETGSETESEAEEEVEHITGEATEEAHAADMMKVEAMDYMEPEDESTLAIHTPYQTDE</sequence>
<evidence type="ECO:0000256" key="3">
    <source>
        <dbReference type="ARBA" id="ARBA00022827"/>
    </source>
</evidence>
<dbReference type="SUPFAM" id="SSF51905">
    <property type="entry name" value="FAD/NAD(P)-binding domain"/>
    <property type="match status" value="1"/>
</dbReference>
<evidence type="ECO:0000256" key="4">
    <source>
        <dbReference type="ARBA" id="ARBA00022857"/>
    </source>
</evidence>
<feature type="region of interest" description="Disordered" evidence="6">
    <location>
        <begin position="553"/>
        <end position="601"/>
    </location>
</feature>
<dbReference type="InterPro" id="IPR000960">
    <property type="entry name" value="Flavin_mOase"/>
</dbReference>
<evidence type="ECO:0000256" key="5">
    <source>
        <dbReference type="ARBA" id="ARBA00023002"/>
    </source>
</evidence>
<dbReference type="Proteomes" id="UP000517252">
    <property type="component" value="Unassembled WGS sequence"/>
</dbReference>
<keyword evidence="5" id="KW-0560">Oxidoreductase</keyword>
<keyword evidence="3" id="KW-0274">FAD</keyword>
<comment type="caution">
    <text evidence="7">The sequence shown here is derived from an EMBL/GenBank/DDBJ whole genome shotgun (WGS) entry which is preliminary data.</text>
</comment>
<feature type="compositionally biased region" description="Basic and acidic residues" evidence="6">
    <location>
        <begin position="553"/>
        <end position="580"/>
    </location>
</feature>
<dbReference type="GO" id="GO:0050661">
    <property type="term" value="F:NADP binding"/>
    <property type="evidence" value="ECO:0007669"/>
    <property type="project" value="InterPro"/>
</dbReference>
<dbReference type="InterPro" id="IPR020946">
    <property type="entry name" value="Flavin_mOase-like"/>
</dbReference>
<feature type="compositionally biased region" description="Acidic residues" evidence="6">
    <location>
        <begin position="582"/>
        <end position="592"/>
    </location>
</feature>
<dbReference type="InterPro" id="IPR050346">
    <property type="entry name" value="FMO-like"/>
</dbReference>
<comment type="similarity">
    <text evidence="1">Belongs to the FMO family.</text>
</comment>
<dbReference type="OrthoDB" id="66881at2759"/>
<dbReference type="PRINTS" id="PR00370">
    <property type="entry name" value="FMOXYGENASE"/>
</dbReference>
<protein>
    <submittedName>
        <fullName evidence="7">Monooxygenase aurF</fullName>
    </submittedName>
</protein>
<gene>
    <name evidence="7" type="ORF">TASIC1_0002027700</name>
</gene>
<dbReference type="PIRSF" id="PIRSF000332">
    <property type="entry name" value="FMO"/>
    <property type="match status" value="1"/>
</dbReference>
<evidence type="ECO:0000313" key="7">
    <source>
        <dbReference type="EMBL" id="GFP53093.1"/>
    </source>
</evidence>
<dbReference type="EMBL" id="BLZH01000002">
    <property type="protein sequence ID" value="GFP53093.1"/>
    <property type="molecule type" value="Genomic_DNA"/>
</dbReference>